<evidence type="ECO:0000256" key="4">
    <source>
        <dbReference type="ARBA" id="ARBA00022723"/>
    </source>
</evidence>
<dbReference type="Gene3D" id="3.40.50.1000">
    <property type="entry name" value="HAD superfamily/HAD-like"/>
    <property type="match status" value="1"/>
</dbReference>
<evidence type="ECO:0000256" key="2">
    <source>
        <dbReference type="ARBA" id="ARBA00008389"/>
    </source>
</evidence>
<keyword evidence="4" id="KW-0479">Metal-binding</keyword>
<name>A0A183IGB2_9BILA</name>
<evidence type="ECO:0000256" key="7">
    <source>
        <dbReference type="ARBA" id="ARBA00022842"/>
    </source>
</evidence>
<dbReference type="GO" id="GO:0000166">
    <property type="term" value="F:nucleotide binding"/>
    <property type="evidence" value="ECO:0007669"/>
    <property type="project" value="UniProtKB-KW"/>
</dbReference>
<dbReference type="EC" id="3.1.3.5" evidence="3"/>
<dbReference type="GO" id="GO:0008253">
    <property type="term" value="F:5'-nucleotidase activity"/>
    <property type="evidence" value="ECO:0007669"/>
    <property type="project" value="UniProtKB-EC"/>
</dbReference>
<comment type="catalytic activity">
    <reaction evidence="1">
        <text>a ribonucleoside 5'-phosphate + H2O = a ribonucleoside + phosphate</text>
        <dbReference type="Rhea" id="RHEA:12484"/>
        <dbReference type="ChEBI" id="CHEBI:15377"/>
        <dbReference type="ChEBI" id="CHEBI:18254"/>
        <dbReference type="ChEBI" id="CHEBI:43474"/>
        <dbReference type="ChEBI" id="CHEBI:58043"/>
        <dbReference type="EC" id="3.1.3.5"/>
    </reaction>
</comment>
<keyword evidence="6" id="KW-0378">Hydrolase</keyword>
<dbReference type="GO" id="GO:0000287">
    <property type="term" value="F:magnesium ion binding"/>
    <property type="evidence" value="ECO:0007669"/>
    <property type="project" value="InterPro"/>
</dbReference>
<evidence type="ECO:0000256" key="5">
    <source>
        <dbReference type="ARBA" id="ARBA00022741"/>
    </source>
</evidence>
<dbReference type="Gene3D" id="1.10.150.340">
    <property type="entry name" value="Pyrimidine 5'-nucleotidase (UMPH-1), N-terminal domain"/>
    <property type="match status" value="1"/>
</dbReference>
<reference evidence="11" key="1">
    <citation type="submission" date="2016-06" db="UniProtKB">
        <authorList>
            <consortium name="WormBaseParasite"/>
        </authorList>
    </citation>
    <scope>IDENTIFICATION</scope>
</reference>
<evidence type="ECO:0000256" key="1">
    <source>
        <dbReference type="ARBA" id="ARBA00000815"/>
    </source>
</evidence>
<evidence type="ECO:0000256" key="3">
    <source>
        <dbReference type="ARBA" id="ARBA00012643"/>
    </source>
</evidence>
<proteinExistence type="inferred from homology"/>
<dbReference type="Pfam" id="PF05822">
    <property type="entry name" value="UMPH-1"/>
    <property type="match status" value="1"/>
</dbReference>
<keyword evidence="10" id="KW-1185">Reference proteome</keyword>
<dbReference type="GO" id="GO:0009117">
    <property type="term" value="P:nucleotide metabolic process"/>
    <property type="evidence" value="ECO:0007669"/>
    <property type="project" value="UniProtKB-KW"/>
</dbReference>
<organism evidence="11">
    <name type="scientific">Soboliphyme baturini</name>
    <dbReference type="NCBI Taxonomy" id="241478"/>
    <lineage>
        <taxon>Eukaryota</taxon>
        <taxon>Metazoa</taxon>
        <taxon>Ecdysozoa</taxon>
        <taxon>Nematoda</taxon>
        <taxon>Enoplea</taxon>
        <taxon>Dorylaimia</taxon>
        <taxon>Dioctophymatida</taxon>
        <taxon>Dioctophymatoidea</taxon>
        <taxon>Soboliphymatidae</taxon>
        <taxon>Soboliphyme</taxon>
    </lineage>
</organism>
<dbReference type="InterPro" id="IPR023214">
    <property type="entry name" value="HAD_sf"/>
</dbReference>
<dbReference type="InterPro" id="IPR006434">
    <property type="entry name" value="Pyrimidine_nucleotidase_eu"/>
</dbReference>
<dbReference type="GO" id="GO:0005737">
    <property type="term" value="C:cytoplasm"/>
    <property type="evidence" value="ECO:0007669"/>
    <property type="project" value="InterPro"/>
</dbReference>
<dbReference type="PANTHER" id="PTHR13045:SF0">
    <property type="entry name" value="7-METHYLGUANOSINE PHOSPHATE-SPECIFIC 5'-NUCLEOTIDASE"/>
    <property type="match status" value="1"/>
</dbReference>
<evidence type="ECO:0000256" key="6">
    <source>
        <dbReference type="ARBA" id="ARBA00022801"/>
    </source>
</evidence>
<dbReference type="InterPro" id="IPR036412">
    <property type="entry name" value="HAD-like_sf"/>
</dbReference>
<keyword evidence="8" id="KW-0546">Nucleotide metabolism</keyword>
<gene>
    <name evidence="9" type="ORF">SBAD_LOCUS2656</name>
</gene>
<dbReference type="PANTHER" id="PTHR13045">
    <property type="entry name" value="5'-NUCLEOTIDASE"/>
    <property type="match status" value="1"/>
</dbReference>
<keyword evidence="7" id="KW-0460">Magnesium</keyword>
<evidence type="ECO:0000313" key="9">
    <source>
        <dbReference type="EMBL" id="VDO98495.1"/>
    </source>
</evidence>
<dbReference type="WBParaSite" id="SBAD_0000278601-mRNA-1">
    <property type="protein sequence ID" value="SBAD_0000278601-mRNA-1"/>
    <property type="gene ID" value="SBAD_0000278601"/>
</dbReference>
<protein>
    <recommendedName>
        <fullName evidence="3">5'-nucleotidase</fullName>
        <ecNumber evidence="3">3.1.3.5</ecNumber>
    </recommendedName>
</protein>
<keyword evidence="5" id="KW-0547">Nucleotide-binding</keyword>
<dbReference type="EMBL" id="UZAM01007339">
    <property type="protein sequence ID" value="VDO98495.1"/>
    <property type="molecule type" value="Genomic_DNA"/>
</dbReference>
<accession>A0A183IGB2</accession>
<dbReference type="Proteomes" id="UP000270296">
    <property type="component" value="Unassembled WGS sequence"/>
</dbReference>
<dbReference type="OrthoDB" id="10014216at2759"/>
<reference evidence="9 10" key="2">
    <citation type="submission" date="2018-11" db="EMBL/GenBank/DDBJ databases">
        <authorList>
            <consortium name="Pathogen Informatics"/>
        </authorList>
    </citation>
    <scope>NUCLEOTIDE SEQUENCE [LARGE SCALE GENOMIC DNA]</scope>
</reference>
<dbReference type="SUPFAM" id="SSF56784">
    <property type="entry name" value="HAD-like"/>
    <property type="match status" value="1"/>
</dbReference>
<dbReference type="AlphaFoldDB" id="A0A183IGB2"/>
<comment type="similarity">
    <text evidence="2">Belongs to the pyrimidine 5'-nucleotidase family.</text>
</comment>
<evidence type="ECO:0000313" key="11">
    <source>
        <dbReference type="WBParaSite" id="SBAD_0000278601-mRNA-1"/>
    </source>
</evidence>
<evidence type="ECO:0000313" key="10">
    <source>
        <dbReference type="Proteomes" id="UP000270296"/>
    </source>
</evidence>
<evidence type="ECO:0000256" key="8">
    <source>
        <dbReference type="ARBA" id="ARBA00023080"/>
    </source>
</evidence>
<sequence>MEKFSSLPQVHIKNVDFVKRKLAKISADGSDLLQVLSDFDFTISRSRLADGSDAWTTYSAFDLKCGLIREELADKLSQLRDHFRPIEFDYSLPLEVKIPYMEEW</sequence>